<feature type="transmembrane region" description="Helical" evidence="2">
    <location>
        <begin position="465"/>
        <end position="487"/>
    </location>
</feature>
<reference evidence="4 5" key="1">
    <citation type="submission" date="2013-03" db="EMBL/GenBank/DDBJ databases">
        <title>The Genome Sequence of Capronia epimyces CBS 606.96.</title>
        <authorList>
            <consortium name="The Broad Institute Genomics Platform"/>
            <person name="Cuomo C."/>
            <person name="de Hoog S."/>
            <person name="Gorbushina A."/>
            <person name="Walker B."/>
            <person name="Young S.K."/>
            <person name="Zeng Q."/>
            <person name="Gargeya S."/>
            <person name="Fitzgerald M."/>
            <person name="Haas B."/>
            <person name="Abouelleil A."/>
            <person name="Allen A.W."/>
            <person name="Alvarado L."/>
            <person name="Arachchi H.M."/>
            <person name="Berlin A.M."/>
            <person name="Chapman S.B."/>
            <person name="Gainer-Dewar J."/>
            <person name="Goldberg J."/>
            <person name="Griggs A."/>
            <person name="Gujja S."/>
            <person name="Hansen M."/>
            <person name="Howarth C."/>
            <person name="Imamovic A."/>
            <person name="Ireland A."/>
            <person name="Larimer J."/>
            <person name="McCowan C."/>
            <person name="Murphy C."/>
            <person name="Pearson M."/>
            <person name="Poon T.W."/>
            <person name="Priest M."/>
            <person name="Roberts A."/>
            <person name="Saif S."/>
            <person name="Shea T."/>
            <person name="Sisk P."/>
            <person name="Sykes S."/>
            <person name="Wortman J."/>
            <person name="Nusbaum C."/>
            <person name="Birren B."/>
        </authorList>
    </citation>
    <scope>NUCLEOTIDE SEQUENCE [LARGE SCALE GENOMIC DNA]</scope>
    <source>
        <strain evidence="4 5">CBS 606.96</strain>
    </source>
</reference>
<dbReference type="RefSeq" id="XP_007737487.1">
    <property type="nucleotide sequence ID" value="XM_007739297.1"/>
</dbReference>
<keyword evidence="2" id="KW-0812">Transmembrane</keyword>
<dbReference type="GO" id="GO:0016747">
    <property type="term" value="F:acyltransferase activity, transferring groups other than amino-acyl groups"/>
    <property type="evidence" value="ECO:0007669"/>
    <property type="project" value="InterPro"/>
</dbReference>
<feature type="transmembrane region" description="Helical" evidence="2">
    <location>
        <begin position="149"/>
        <end position="172"/>
    </location>
</feature>
<accession>W9XC31</accession>
<keyword evidence="2" id="KW-1133">Transmembrane helix</keyword>
<feature type="transmembrane region" description="Helical" evidence="2">
    <location>
        <begin position="227"/>
        <end position="247"/>
    </location>
</feature>
<sequence>MAEYVRIREAGSSRLGDDNGHDFARHRDSFEHEDLPLHEKELDEKPAATTHETDDASDSDDSDLEDIIDVEKQSSADMPKWTRYNTYGSLVKSWCVTALPRFCQSGGLRLKGEPHPTAWLDALRGYAAWIVFQYHAFNTYDPSWRRQPFVSILFAGPGMVALFFVISGYVLSYSLLKQIRNRQSAGMLESLASSTFRRYLRLYVSSIVATVFAFILIRLGWYNPFGIYVPSFLGQVGHWLFDTIIFINPFGDIRGWYHRGTQDSNYLSTLWTIPVEFRGSMILFGFCAAVCKLTTPWRMALTWLVILLCYVWNSVFVAEFLYGLFVADLSLLRNPDRLRRPAATEALSSPLPSRVFVMETAAHAPRFWKWNWSLNRTPRSRIAANVGYSLLFLLGIFLLGEPDGIDLGVWGQFPWRFLKSFIPFYYTNGAEAYWYLSVGGFFLVLAIDSFPALQRPLMYGFSQYVGDLSFGIYVLHPPVTIAFYHGLMEPWRVKHLGSSPLAFIPGFIALTLMVFILADYFSRLDKKVVRLGRWLQAKLFRKWDC</sequence>
<evidence type="ECO:0000313" key="4">
    <source>
        <dbReference type="EMBL" id="EXJ78042.1"/>
    </source>
</evidence>
<keyword evidence="5" id="KW-1185">Reference proteome</keyword>
<feature type="transmembrane region" description="Helical" evidence="2">
    <location>
        <begin position="382"/>
        <end position="400"/>
    </location>
</feature>
<proteinExistence type="predicted"/>
<evidence type="ECO:0000256" key="1">
    <source>
        <dbReference type="SAM" id="MobiDB-lite"/>
    </source>
</evidence>
<gene>
    <name evidence="4" type="ORF">A1O3_09202</name>
</gene>
<dbReference type="Proteomes" id="UP000019478">
    <property type="component" value="Unassembled WGS sequence"/>
</dbReference>
<dbReference type="Pfam" id="PF01757">
    <property type="entry name" value="Acyl_transf_3"/>
    <property type="match status" value="1"/>
</dbReference>
<feature type="transmembrane region" description="Helical" evidence="2">
    <location>
        <begin position="200"/>
        <end position="221"/>
    </location>
</feature>
<dbReference type="OrthoDB" id="5819582at2759"/>
<dbReference type="GeneID" id="19173287"/>
<dbReference type="eggNOG" id="ENOG502SMT3">
    <property type="taxonomic scope" value="Eukaryota"/>
</dbReference>
<evidence type="ECO:0000256" key="2">
    <source>
        <dbReference type="SAM" id="Phobius"/>
    </source>
</evidence>
<comment type="caution">
    <text evidence="4">The sequence shown here is derived from an EMBL/GenBank/DDBJ whole genome shotgun (WGS) entry which is preliminary data.</text>
</comment>
<feature type="transmembrane region" description="Helical" evidence="2">
    <location>
        <begin position="268"/>
        <end position="291"/>
    </location>
</feature>
<organism evidence="4 5">
    <name type="scientific">Capronia epimyces CBS 606.96</name>
    <dbReference type="NCBI Taxonomy" id="1182542"/>
    <lineage>
        <taxon>Eukaryota</taxon>
        <taxon>Fungi</taxon>
        <taxon>Dikarya</taxon>
        <taxon>Ascomycota</taxon>
        <taxon>Pezizomycotina</taxon>
        <taxon>Eurotiomycetes</taxon>
        <taxon>Chaetothyriomycetidae</taxon>
        <taxon>Chaetothyriales</taxon>
        <taxon>Herpotrichiellaceae</taxon>
        <taxon>Capronia</taxon>
    </lineage>
</organism>
<dbReference type="EMBL" id="AMGY01000009">
    <property type="protein sequence ID" value="EXJ78042.1"/>
    <property type="molecule type" value="Genomic_DNA"/>
</dbReference>
<dbReference type="HOGENOM" id="CLU_005679_13_6_1"/>
<feature type="transmembrane region" description="Helical" evidence="2">
    <location>
        <begin position="499"/>
        <end position="521"/>
    </location>
</feature>
<protein>
    <recommendedName>
        <fullName evidence="3">Acyltransferase 3 domain-containing protein</fullName>
    </recommendedName>
</protein>
<name>W9XC31_9EURO</name>
<dbReference type="InterPro" id="IPR050879">
    <property type="entry name" value="Acyltransferase_3"/>
</dbReference>
<feature type="compositionally biased region" description="Basic and acidic residues" evidence="1">
    <location>
        <begin position="1"/>
        <end position="54"/>
    </location>
</feature>
<dbReference type="InterPro" id="IPR002656">
    <property type="entry name" value="Acyl_transf_3_dom"/>
</dbReference>
<evidence type="ECO:0000259" key="3">
    <source>
        <dbReference type="Pfam" id="PF01757"/>
    </source>
</evidence>
<feature type="domain" description="Acyltransferase 3" evidence="3">
    <location>
        <begin position="118"/>
        <end position="519"/>
    </location>
</feature>
<keyword evidence="2" id="KW-0472">Membrane</keyword>
<dbReference type="AlphaFoldDB" id="W9XC31"/>
<dbReference type="PANTHER" id="PTHR23028">
    <property type="entry name" value="ACETYLTRANSFERASE"/>
    <property type="match status" value="1"/>
</dbReference>
<dbReference type="STRING" id="1182542.W9XC31"/>
<dbReference type="PANTHER" id="PTHR23028:SF134">
    <property type="entry name" value="PUTATIVE (AFU_ORTHOLOGUE AFUA_4G08520)-RELATED"/>
    <property type="match status" value="1"/>
</dbReference>
<feature type="transmembrane region" description="Helical" evidence="2">
    <location>
        <begin position="432"/>
        <end position="453"/>
    </location>
</feature>
<feature type="transmembrane region" description="Helical" evidence="2">
    <location>
        <begin position="303"/>
        <end position="331"/>
    </location>
</feature>
<feature type="region of interest" description="Disordered" evidence="1">
    <location>
        <begin position="1"/>
        <end position="63"/>
    </location>
</feature>
<evidence type="ECO:0000313" key="5">
    <source>
        <dbReference type="Proteomes" id="UP000019478"/>
    </source>
</evidence>